<comment type="caution">
    <text evidence="6">The sequence shown here is derived from an EMBL/GenBank/DDBJ whole genome shotgun (WGS) entry which is preliminary data.</text>
</comment>
<name>A0ABP9EXJ1_9FLAO</name>
<evidence type="ECO:0000256" key="1">
    <source>
        <dbReference type="ARBA" id="ARBA00012502"/>
    </source>
</evidence>
<sequence length="180" mass="20981">MNGLQKIALGGGCHWCTEAVFQSLMGVTKVEQGYVASTNENSTFSEAVIVHYNSKDISLKTLIEVHLHTHKSMSKHSMRDKYRSAIYTFSDIQKREAEELIETFQKVFNHKLITSVLPFKTFRASRQDITNYYYKNPKKPFCESFINPKLKILLDQFSIYTDQNKLKHIQHAKYQTEYSK</sequence>
<protein>
    <recommendedName>
        <fullName evidence="1">peptide-methionine (S)-S-oxide reductase</fullName>
        <ecNumber evidence="1">1.8.4.11</ecNumber>
    </recommendedName>
</protein>
<accession>A0ABP9EXJ1</accession>
<dbReference type="InterPro" id="IPR036509">
    <property type="entry name" value="Met_Sox_Rdtase_MsrA_sf"/>
</dbReference>
<dbReference type="Gene3D" id="3.30.1060.10">
    <property type="entry name" value="Peptide methionine sulphoxide reductase MsrA"/>
    <property type="match status" value="1"/>
</dbReference>
<dbReference type="EMBL" id="BAABJH010000001">
    <property type="protein sequence ID" value="GAA4888754.1"/>
    <property type="molecule type" value="Genomic_DNA"/>
</dbReference>
<dbReference type="PANTHER" id="PTHR43774:SF1">
    <property type="entry name" value="PEPTIDE METHIONINE SULFOXIDE REDUCTASE MSRA 2"/>
    <property type="match status" value="1"/>
</dbReference>
<feature type="domain" description="Peptide methionine sulphoxide reductase MsrA" evidence="5">
    <location>
        <begin position="6"/>
        <end position="142"/>
    </location>
</feature>
<dbReference type="EC" id="1.8.4.11" evidence="1"/>
<dbReference type="SUPFAM" id="SSF55068">
    <property type="entry name" value="Peptide methionine sulfoxide reductase"/>
    <property type="match status" value="1"/>
</dbReference>
<comment type="catalytic activity">
    <reaction evidence="3">
        <text>L-methionyl-[protein] + [thioredoxin]-disulfide + H2O = L-methionyl-(S)-S-oxide-[protein] + [thioredoxin]-dithiol</text>
        <dbReference type="Rhea" id="RHEA:14217"/>
        <dbReference type="Rhea" id="RHEA-COMP:10698"/>
        <dbReference type="Rhea" id="RHEA-COMP:10700"/>
        <dbReference type="Rhea" id="RHEA-COMP:12313"/>
        <dbReference type="Rhea" id="RHEA-COMP:12315"/>
        <dbReference type="ChEBI" id="CHEBI:15377"/>
        <dbReference type="ChEBI" id="CHEBI:16044"/>
        <dbReference type="ChEBI" id="CHEBI:29950"/>
        <dbReference type="ChEBI" id="CHEBI:44120"/>
        <dbReference type="ChEBI" id="CHEBI:50058"/>
        <dbReference type="EC" id="1.8.4.11"/>
    </reaction>
</comment>
<evidence type="ECO:0000313" key="6">
    <source>
        <dbReference type="EMBL" id="GAA4888754.1"/>
    </source>
</evidence>
<dbReference type="Pfam" id="PF01625">
    <property type="entry name" value="PMSR"/>
    <property type="match status" value="1"/>
</dbReference>
<dbReference type="Proteomes" id="UP001500433">
    <property type="component" value="Unassembled WGS sequence"/>
</dbReference>
<dbReference type="InterPro" id="IPR002569">
    <property type="entry name" value="Met_Sox_Rdtase_MsrA_dom"/>
</dbReference>
<evidence type="ECO:0000256" key="2">
    <source>
        <dbReference type="ARBA" id="ARBA00023002"/>
    </source>
</evidence>
<dbReference type="RefSeq" id="WP_345273024.1">
    <property type="nucleotide sequence ID" value="NZ_BAABJH010000001.1"/>
</dbReference>
<comment type="catalytic activity">
    <reaction evidence="4">
        <text>[thioredoxin]-disulfide + L-methionine + H2O = L-methionine (S)-S-oxide + [thioredoxin]-dithiol</text>
        <dbReference type="Rhea" id="RHEA:19993"/>
        <dbReference type="Rhea" id="RHEA-COMP:10698"/>
        <dbReference type="Rhea" id="RHEA-COMP:10700"/>
        <dbReference type="ChEBI" id="CHEBI:15377"/>
        <dbReference type="ChEBI" id="CHEBI:29950"/>
        <dbReference type="ChEBI" id="CHEBI:50058"/>
        <dbReference type="ChEBI" id="CHEBI:57844"/>
        <dbReference type="ChEBI" id="CHEBI:58772"/>
        <dbReference type="EC" id="1.8.4.11"/>
    </reaction>
</comment>
<proteinExistence type="predicted"/>
<evidence type="ECO:0000313" key="7">
    <source>
        <dbReference type="Proteomes" id="UP001500433"/>
    </source>
</evidence>
<evidence type="ECO:0000259" key="5">
    <source>
        <dbReference type="Pfam" id="PF01625"/>
    </source>
</evidence>
<dbReference type="PANTHER" id="PTHR43774">
    <property type="entry name" value="PEPTIDE METHIONINE SULFOXIDE REDUCTASE"/>
    <property type="match status" value="1"/>
</dbReference>
<evidence type="ECO:0000256" key="3">
    <source>
        <dbReference type="ARBA" id="ARBA00047806"/>
    </source>
</evidence>
<organism evidence="6 7">
    <name type="scientific">Flaviramulus aquimarinus</name>
    <dbReference type="NCBI Taxonomy" id="1170456"/>
    <lineage>
        <taxon>Bacteria</taxon>
        <taxon>Pseudomonadati</taxon>
        <taxon>Bacteroidota</taxon>
        <taxon>Flavobacteriia</taxon>
        <taxon>Flavobacteriales</taxon>
        <taxon>Flavobacteriaceae</taxon>
        <taxon>Flaviramulus</taxon>
    </lineage>
</organism>
<reference evidence="7" key="1">
    <citation type="journal article" date="2019" name="Int. J. Syst. Evol. Microbiol.">
        <title>The Global Catalogue of Microorganisms (GCM) 10K type strain sequencing project: providing services to taxonomists for standard genome sequencing and annotation.</title>
        <authorList>
            <consortium name="The Broad Institute Genomics Platform"/>
            <consortium name="The Broad Institute Genome Sequencing Center for Infectious Disease"/>
            <person name="Wu L."/>
            <person name="Ma J."/>
        </authorList>
    </citation>
    <scope>NUCLEOTIDE SEQUENCE [LARGE SCALE GENOMIC DNA]</scope>
    <source>
        <strain evidence="7">JCM 18274</strain>
    </source>
</reference>
<keyword evidence="7" id="KW-1185">Reference proteome</keyword>
<gene>
    <name evidence="6" type="primary">msrA_3</name>
    <name evidence="6" type="ORF">GCM10023311_10890</name>
</gene>
<evidence type="ECO:0000256" key="4">
    <source>
        <dbReference type="ARBA" id="ARBA00048782"/>
    </source>
</evidence>
<keyword evidence="2" id="KW-0560">Oxidoreductase</keyword>